<evidence type="ECO:0000313" key="4">
    <source>
        <dbReference type="Proteomes" id="UP000228626"/>
    </source>
</evidence>
<evidence type="ECO:0000256" key="1">
    <source>
        <dbReference type="SAM" id="Phobius"/>
    </source>
</evidence>
<sequence>MLKIKEKFLIYSIIILVIASLTLVVFLYAYCPPEQLKVNFLDVGQGDSILIKTPYGQNILIDGGDGKKILQELPKFMPFYDRTIDLMILTHPHDDHVGGLVKVLQRYKVKKILYTGVVHTSPMYLEWLAAVRRKNIPLVIIDRPQTIALGADLRLEILYPLESLLNKEVENLNNSSIVTKLIYKENKFLFMGDAEGEIENDLAPSPFQDPSTSASLQHLPLVRGGLDLSADVLKAGHHGSDTSNSEKFLEAVKPKYAIIQVGADNDFGHPSLRVLKRFERVGVEIFRNDLNGWVQVISDGYNIKINKEK</sequence>
<feature type="transmembrane region" description="Helical" evidence="1">
    <location>
        <begin position="9"/>
        <end position="30"/>
    </location>
</feature>
<proteinExistence type="predicted"/>
<dbReference type="PANTHER" id="PTHR30619">
    <property type="entry name" value="DNA INTERNALIZATION/COMPETENCE PROTEIN COMEC/REC2"/>
    <property type="match status" value="1"/>
</dbReference>
<dbReference type="EMBL" id="PFAR01000047">
    <property type="protein sequence ID" value="PIR92843.1"/>
    <property type="molecule type" value="Genomic_DNA"/>
</dbReference>
<comment type="caution">
    <text evidence="3">The sequence shown here is derived from an EMBL/GenBank/DDBJ whole genome shotgun (WGS) entry which is preliminary data.</text>
</comment>
<dbReference type="Gene3D" id="3.60.15.10">
    <property type="entry name" value="Ribonuclease Z/Hydroxyacylglutathione hydrolase-like"/>
    <property type="match status" value="1"/>
</dbReference>
<dbReference type="SUPFAM" id="SSF56281">
    <property type="entry name" value="Metallo-hydrolase/oxidoreductase"/>
    <property type="match status" value="1"/>
</dbReference>
<gene>
    <name evidence="3" type="ORF">COT99_03910</name>
</gene>
<dbReference type="AlphaFoldDB" id="A0A2H0V170"/>
<evidence type="ECO:0000313" key="3">
    <source>
        <dbReference type="EMBL" id="PIR92843.1"/>
    </source>
</evidence>
<dbReference type="Proteomes" id="UP000228626">
    <property type="component" value="Unassembled WGS sequence"/>
</dbReference>
<accession>A0A2H0V170</accession>
<dbReference type="InterPro" id="IPR052159">
    <property type="entry name" value="Competence_DNA_uptake"/>
</dbReference>
<dbReference type="InterPro" id="IPR035681">
    <property type="entry name" value="ComA-like_MBL"/>
</dbReference>
<evidence type="ECO:0000259" key="2">
    <source>
        <dbReference type="SMART" id="SM00849"/>
    </source>
</evidence>
<feature type="domain" description="Metallo-beta-lactamase" evidence="2">
    <location>
        <begin position="45"/>
        <end position="237"/>
    </location>
</feature>
<dbReference type="InterPro" id="IPR001279">
    <property type="entry name" value="Metallo-B-lactamas"/>
</dbReference>
<dbReference type="CDD" id="cd07731">
    <property type="entry name" value="ComA-like_MBL-fold"/>
    <property type="match status" value="1"/>
</dbReference>
<keyword evidence="1" id="KW-0812">Transmembrane</keyword>
<dbReference type="InterPro" id="IPR036866">
    <property type="entry name" value="RibonucZ/Hydroxyglut_hydro"/>
</dbReference>
<keyword evidence="1" id="KW-0472">Membrane</keyword>
<keyword evidence="1" id="KW-1133">Transmembrane helix</keyword>
<dbReference type="Pfam" id="PF00753">
    <property type="entry name" value="Lactamase_B"/>
    <property type="match status" value="1"/>
</dbReference>
<reference evidence="4" key="1">
    <citation type="submission" date="2017-09" db="EMBL/GenBank/DDBJ databases">
        <title>Depth-based differentiation of microbial function through sediment-hosted aquifers and enrichment of novel symbionts in the deep terrestrial subsurface.</title>
        <authorList>
            <person name="Probst A.J."/>
            <person name="Ladd B."/>
            <person name="Jarett J.K."/>
            <person name="Geller-Mcgrath D.E."/>
            <person name="Sieber C.M.K."/>
            <person name="Emerson J.B."/>
            <person name="Anantharaman K."/>
            <person name="Thomas B.C."/>
            <person name="Malmstrom R."/>
            <person name="Stieglmeier M."/>
            <person name="Klingl A."/>
            <person name="Woyke T."/>
            <person name="Ryan C.M."/>
            <person name="Banfield J.F."/>
        </authorList>
    </citation>
    <scope>NUCLEOTIDE SEQUENCE [LARGE SCALE GENOMIC DNA]</scope>
</reference>
<protein>
    <recommendedName>
        <fullName evidence="2">Metallo-beta-lactamase domain-containing protein</fullName>
    </recommendedName>
</protein>
<name>A0A2H0V170_9BACT</name>
<dbReference type="SMART" id="SM00849">
    <property type="entry name" value="Lactamase_B"/>
    <property type="match status" value="1"/>
</dbReference>
<dbReference type="PANTHER" id="PTHR30619:SF1">
    <property type="entry name" value="RECOMBINATION PROTEIN 2"/>
    <property type="match status" value="1"/>
</dbReference>
<organism evidence="3 4">
    <name type="scientific">Candidatus Falkowbacteria bacterium CG10_big_fil_rev_8_21_14_0_10_43_10</name>
    <dbReference type="NCBI Taxonomy" id="1974567"/>
    <lineage>
        <taxon>Bacteria</taxon>
        <taxon>Candidatus Falkowiibacteriota</taxon>
    </lineage>
</organism>